<dbReference type="PATRIC" id="fig|1278076.4.peg.4503"/>
<accession>M2Z8J7</accession>
<comment type="caution">
    <text evidence="2">The sequence shown here is derived from an EMBL/GenBank/DDBJ whole genome shotgun (WGS) entry which is preliminary data.</text>
</comment>
<dbReference type="AlphaFoldDB" id="M2Z8J7"/>
<organism evidence="2 3">
    <name type="scientific">Rhodococcus ruber BKS 20-38</name>
    <dbReference type="NCBI Taxonomy" id="1278076"/>
    <lineage>
        <taxon>Bacteria</taxon>
        <taxon>Bacillati</taxon>
        <taxon>Actinomycetota</taxon>
        <taxon>Actinomycetes</taxon>
        <taxon>Mycobacteriales</taxon>
        <taxon>Nocardiaceae</taxon>
        <taxon>Rhodococcus</taxon>
    </lineage>
</organism>
<dbReference type="RefSeq" id="WP_003938453.1">
    <property type="nucleotide sequence ID" value="NZ_AOEX01000079.1"/>
</dbReference>
<evidence type="ECO:0000256" key="1">
    <source>
        <dbReference type="SAM" id="SignalP"/>
    </source>
</evidence>
<evidence type="ECO:0000313" key="2">
    <source>
        <dbReference type="EMBL" id="EME57004.1"/>
    </source>
</evidence>
<keyword evidence="3" id="KW-1185">Reference proteome</keyword>
<gene>
    <name evidence="2" type="ORF">G352_21951</name>
</gene>
<proteinExistence type="predicted"/>
<dbReference type="PROSITE" id="PS51257">
    <property type="entry name" value="PROKAR_LIPOPROTEIN"/>
    <property type="match status" value="1"/>
</dbReference>
<evidence type="ECO:0000313" key="3">
    <source>
        <dbReference type="Proteomes" id="UP000011731"/>
    </source>
</evidence>
<feature type="signal peptide" evidence="1">
    <location>
        <begin position="1"/>
        <end position="22"/>
    </location>
</feature>
<dbReference type="Proteomes" id="UP000011731">
    <property type="component" value="Unassembled WGS sequence"/>
</dbReference>
<dbReference type="EMBL" id="AOEX01000079">
    <property type="protein sequence ID" value="EME57004.1"/>
    <property type="molecule type" value="Genomic_DNA"/>
</dbReference>
<dbReference type="Gene3D" id="3.40.190.10">
    <property type="entry name" value="Periplasmic binding protein-like II"/>
    <property type="match status" value="2"/>
</dbReference>
<dbReference type="Pfam" id="PF13379">
    <property type="entry name" value="NMT1_2"/>
    <property type="match status" value="1"/>
</dbReference>
<feature type="chain" id="PRO_5039118699" evidence="1">
    <location>
        <begin position="23"/>
        <end position="341"/>
    </location>
</feature>
<reference evidence="2 3" key="1">
    <citation type="journal article" date="2013" name="Genome Announc.">
        <title>Draft Genome Sequence of Rhodococcus ruber Strain BKS 20-38.</title>
        <authorList>
            <person name="Bala M."/>
            <person name="Kumar S."/>
            <person name="Raghava G.P."/>
            <person name="Mayilraj S."/>
        </authorList>
    </citation>
    <scope>NUCLEOTIDE SEQUENCE [LARGE SCALE GENOMIC DNA]</scope>
    <source>
        <strain evidence="2 3">BKS 20-38</strain>
    </source>
</reference>
<sequence>MSKTRRMVGLAGALCALLTATACGGVGELGAANAGDDITLGYQGKMSILAALVAEDQGIFEDRGVAVEFMEFTSIPAMTTAVAEGQLDVAFTTPVTVAQYNQGASGAQMRMLAACCTFQYTAVANEGGPIAASRDGNWIEAVRTWRGATIGVPALGGSYDILTRNILREAGLDPDRDVAIVAVATGQPAVSALQVGSADIVVSDRSGAAVTLDAGIGRIVFDLRSGDGPASLREAVVSGYVSRADALDGENAEDLLAFRDGLEDARRFILDPANEEAVKSAITEAMGLGPEATDLLYRSIDQYDVALDRETVELSSAAYIDEGLLPAGFTYDGLVLAGADR</sequence>
<name>M2Z8J7_9NOCA</name>
<dbReference type="SUPFAM" id="SSF53850">
    <property type="entry name" value="Periplasmic binding protein-like II"/>
    <property type="match status" value="1"/>
</dbReference>
<protein>
    <submittedName>
        <fullName evidence="2">ABC transporter substrate-binding protein</fullName>
    </submittedName>
</protein>
<keyword evidence="1" id="KW-0732">Signal</keyword>
<dbReference type="PANTHER" id="PTHR30024">
    <property type="entry name" value="ALIPHATIC SULFONATES-BINDING PROTEIN-RELATED"/>
    <property type="match status" value="1"/>
</dbReference>